<protein>
    <submittedName>
        <fullName evidence="1">Uncharacterized protein</fullName>
    </submittedName>
</protein>
<dbReference type="OrthoDB" id="10544542at2759"/>
<sequence length="112" mass="13131">MKKITIGDFLSGTFPLRNHFDHFLSDHDRSADCYWLRLDVFIATGIMWFTREGRKIIVAFPFPNRSGPPLSEDLQVRRNGIHAERCEWNTCNEPERGTDFNSRRLSPWTEST</sequence>
<keyword evidence="2" id="KW-1185">Reference proteome</keyword>
<gene>
    <name evidence="1" type="ORF">TSUD_291910</name>
</gene>
<evidence type="ECO:0000313" key="2">
    <source>
        <dbReference type="Proteomes" id="UP000242715"/>
    </source>
</evidence>
<dbReference type="AlphaFoldDB" id="A0A2Z6PFQ4"/>
<name>A0A2Z6PFQ4_TRISU</name>
<accession>A0A2Z6PFQ4</accession>
<dbReference type="Proteomes" id="UP000242715">
    <property type="component" value="Unassembled WGS sequence"/>
</dbReference>
<evidence type="ECO:0000313" key="1">
    <source>
        <dbReference type="EMBL" id="GAU48505.1"/>
    </source>
</evidence>
<organism evidence="1 2">
    <name type="scientific">Trifolium subterraneum</name>
    <name type="common">Subterranean clover</name>
    <dbReference type="NCBI Taxonomy" id="3900"/>
    <lineage>
        <taxon>Eukaryota</taxon>
        <taxon>Viridiplantae</taxon>
        <taxon>Streptophyta</taxon>
        <taxon>Embryophyta</taxon>
        <taxon>Tracheophyta</taxon>
        <taxon>Spermatophyta</taxon>
        <taxon>Magnoliopsida</taxon>
        <taxon>eudicotyledons</taxon>
        <taxon>Gunneridae</taxon>
        <taxon>Pentapetalae</taxon>
        <taxon>rosids</taxon>
        <taxon>fabids</taxon>
        <taxon>Fabales</taxon>
        <taxon>Fabaceae</taxon>
        <taxon>Papilionoideae</taxon>
        <taxon>50 kb inversion clade</taxon>
        <taxon>NPAAA clade</taxon>
        <taxon>Hologalegina</taxon>
        <taxon>IRL clade</taxon>
        <taxon>Trifolieae</taxon>
        <taxon>Trifolium</taxon>
    </lineage>
</organism>
<dbReference type="EMBL" id="DF974429">
    <property type="protein sequence ID" value="GAU48505.1"/>
    <property type="molecule type" value="Genomic_DNA"/>
</dbReference>
<reference evidence="2" key="1">
    <citation type="journal article" date="2017" name="Front. Plant Sci.">
        <title>Climate Clever Clovers: New Paradigm to Reduce the Environmental Footprint of Ruminants by Breeding Low Methanogenic Forages Utilizing Haplotype Variation.</title>
        <authorList>
            <person name="Kaur P."/>
            <person name="Appels R."/>
            <person name="Bayer P.E."/>
            <person name="Keeble-Gagnere G."/>
            <person name="Wang J."/>
            <person name="Hirakawa H."/>
            <person name="Shirasawa K."/>
            <person name="Vercoe P."/>
            <person name="Stefanova K."/>
            <person name="Durmic Z."/>
            <person name="Nichols P."/>
            <person name="Revell C."/>
            <person name="Isobe S.N."/>
            <person name="Edwards D."/>
            <person name="Erskine W."/>
        </authorList>
    </citation>
    <scope>NUCLEOTIDE SEQUENCE [LARGE SCALE GENOMIC DNA]</scope>
    <source>
        <strain evidence="2">cv. Daliak</strain>
    </source>
</reference>
<proteinExistence type="predicted"/>